<accession>A0A0K9PFH9</accession>
<name>A0A0K9PFH9_ZOSMR</name>
<evidence type="ECO:0000256" key="1">
    <source>
        <dbReference type="SAM" id="Coils"/>
    </source>
</evidence>
<dbReference type="STRING" id="29655.A0A0K9PFH9"/>
<feature type="coiled-coil region" evidence="1">
    <location>
        <begin position="290"/>
        <end position="338"/>
    </location>
</feature>
<feature type="coiled-coil region" evidence="1">
    <location>
        <begin position="57"/>
        <end position="91"/>
    </location>
</feature>
<dbReference type="OrthoDB" id="774313at2759"/>
<organism evidence="3 4">
    <name type="scientific">Zostera marina</name>
    <name type="common">Eelgrass</name>
    <dbReference type="NCBI Taxonomy" id="29655"/>
    <lineage>
        <taxon>Eukaryota</taxon>
        <taxon>Viridiplantae</taxon>
        <taxon>Streptophyta</taxon>
        <taxon>Embryophyta</taxon>
        <taxon>Tracheophyta</taxon>
        <taxon>Spermatophyta</taxon>
        <taxon>Magnoliopsida</taxon>
        <taxon>Liliopsida</taxon>
        <taxon>Zosteraceae</taxon>
        <taxon>Zostera</taxon>
    </lineage>
</organism>
<feature type="coiled-coil region" evidence="1">
    <location>
        <begin position="185"/>
        <end position="247"/>
    </location>
</feature>
<dbReference type="EMBL" id="LFYR01000889">
    <property type="protein sequence ID" value="KMZ67691.1"/>
    <property type="molecule type" value="Genomic_DNA"/>
</dbReference>
<evidence type="ECO:0000313" key="4">
    <source>
        <dbReference type="Proteomes" id="UP000036987"/>
    </source>
</evidence>
<dbReference type="PANTHER" id="PTHR35164">
    <property type="entry name" value="EXPRESSED PROTEIN"/>
    <property type="match status" value="1"/>
</dbReference>
<feature type="region of interest" description="Disordered" evidence="2">
    <location>
        <begin position="421"/>
        <end position="451"/>
    </location>
</feature>
<dbReference type="Proteomes" id="UP000036987">
    <property type="component" value="Unassembled WGS sequence"/>
</dbReference>
<feature type="compositionally biased region" description="Low complexity" evidence="2">
    <location>
        <begin position="423"/>
        <end position="438"/>
    </location>
</feature>
<comment type="caution">
    <text evidence="3">The sequence shown here is derived from an EMBL/GenBank/DDBJ whole genome shotgun (WGS) entry which is preliminary data.</text>
</comment>
<dbReference type="AlphaFoldDB" id="A0A0K9PFH9"/>
<feature type="region of interest" description="Disordered" evidence="2">
    <location>
        <begin position="1"/>
        <end position="48"/>
    </location>
</feature>
<dbReference type="SUPFAM" id="SSF57997">
    <property type="entry name" value="Tropomyosin"/>
    <property type="match status" value="1"/>
</dbReference>
<evidence type="ECO:0000256" key="2">
    <source>
        <dbReference type="SAM" id="MobiDB-lite"/>
    </source>
</evidence>
<protein>
    <submittedName>
        <fullName evidence="3">Uncharacterized protein</fullName>
    </submittedName>
</protein>
<proteinExistence type="predicted"/>
<gene>
    <name evidence="3" type="ORF">ZOSMA_25G00780</name>
</gene>
<sequence>MMAPKASPPSVSKTIKGSVGGAGSSSSTPPESKKSRSTTTKLISKNVSSSEKRIVRVSDLQTNLKQFQENLKKAKSEKSQLVKQVQELKQTLTDNNTRLSLLSLEEQRAKVSEHNMLESMVLQTKQLEQAKIDLEESKLEISSLRQTIHSLEHSPSKNIKNIIARKHTENKNMMVPVSESDSESLKCAEKEIAKLRCQLNFANEAEENGKMALDDLGVALREVTIEANEAKQRLSEVELELASLSTQTDSTKSILRTTQAKLQCTLDDTNRINDDFSRVRKENCVLVESNGMLMEEISKLKETVNNLKNEGKQLENSLEIVTIENSQLKDNVSKLETSLLSTSSSSSSEKSKLIITGETTNPCFATDNTESDSGPVLLKDSSFTMVDCSSTNHDKDDTDDRLSWNCDEFDHIDENHIREMQNEESNVSPSTSSAAAVKKSTKNPPMFFQKLGGMMKGKRFHK</sequence>
<feature type="coiled-coil region" evidence="1">
    <location>
        <begin position="120"/>
        <end position="154"/>
    </location>
</feature>
<evidence type="ECO:0000313" key="3">
    <source>
        <dbReference type="EMBL" id="KMZ67691.1"/>
    </source>
</evidence>
<dbReference type="PANTHER" id="PTHR35164:SF9">
    <property type="entry name" value="EXPRESSED PROTEIN"/>
    <property type="match status" value="1"/>
</dbReference>
<keyword evidence="1" id="KW-0175">Coiled coil</keyword>
<reference evidence="4" key="1">
    <citation type="journal article" date="2016" name="Nature">
        <title>The genome of the seagrass Zostera marina reveals angiosperm adaptation to the sea.</title>
        <authorList>
            <person name="Olsen J.L."/>
            <person name="Rouze P."/>
            <person name="Verhelst B."/>
            <person name="Lin Y.-C."/>
            <person name="Bayer T."/>
            <person name="Collen J."/>
            <person name="Dattolo E."/>
            <person name="De Paoli E."/>
            <person name="Dittami S."/>
            <person name="Maumus F."/>
            <person name="Michel G."/>
            <person name="Kersting A."/>
            <person name="Lauritano C."/>
            <person name="Lohaus R."/>
            <person name="Toepel M."/>
            <person name="Tonon T."/>
            <person name="Vanneste K."/>
            <person name="Amirebrahimi M."/>
            <person name="Brakel J."/>
            <person name="Bostroem C."/>
            <person name="Chovatia M."/>
            <person name="Grimwood J."/>
            <person name="Jenkins J.W."/>
            <person name="Jueterbock A."/>
            <person name="Mraz A."/>
            <person name="Stam W.T."/>
            <person name="Tice H."/>
            <person name="Bornberg-Bauer E."/>
            <person name="Green P.J."/>
            <person name="Pearson G.A."/>
            <person name="Procaccini G."/>
            <person name="Duarte C.M."/>
            <person name="Schmutz J."/>
            <person name="Reusch T.B.H."/>
            <person name="Van de Peer Y."/>
        </authorList>
    </citation>
    <scope>NUCLEOTIDE SEQUENCE [LARGE SCALE GENOMIC DNA]</scope>
    <source>
        <strain evidence="4">cv. Finnish</strain>
    </source>
</reference>
<keyword evidence="4" id="KW-1185">Reference proteome</keyword>